<comment type="caution">
    <text evidence="1">The sequence shown here is derived from an EMBL/GenBank/DDBJ whole genome shotgun (WGS) entry which is preliminary data.</text>
</comment>
<keyword evidence="2" id="KW-1185">Reference proteome</keyword>
<evidence type="ECO:0000313" key="2">
    <source>
        <dbReference type="Proteomes" id="UP000830375"/>
    </source>
</evidence>
<reference evidence="1 2" key="1">
    <citation type="submission" date="2022-01" db="EMBL/GenBank/DDBJ databases">
        <title>A high-quality chromosome-level genome assembly of rohu carp, Labeo rohita.</title>
        <authorList>
            <person name="Arick M.A. II"/>
            <person name="Hsu C.-Y."/>
            <person name="Magbanua Z."/>
            <person name="Pechanova O."/>
            <person name="Grover C."/>
            <person name="Miller E."/>
            <person name="Thrash A."/>
            <person name="Ezzel L."/>
            <person name="Alam S."/>
            <person name="Benzie J."/>
            <person name="Hamilton M."/>
            <person name="Karsi A."/>
            <person name="Lawrence M.L."/>
            <person name="Peterson D.G."/>
        </authorList>
    </citation>
    <scope>NUCLEOTIDE SEQUENCE [LARGE SCALE GENOMIC DNA]</scope>
    <source>
        <strain evidence="2">BAU-BD-2019</strain>
        <tissue evidence="1">Blood</tissue>
    </source>
</reference>
<dbReference type="Proteomes" id="UP000830375">
    <property type="component" value="Unassembled WGS sequence"/>
</dbReference>
<sequence>MRGGADLRVYFDNKVFLQCVTFQNKKQKEKVVLVVKTLNGWSLKFPGFTYLCLRFCTYYIFIIKHYYVFNNISLYNDICPRSA</sequence>
<accession>A0ABQ8N0E0</accession>
<organism evidence="1 2">
    <name type="scientific">Labeo rohita</name>
    <name type="common">Indian major carp</name>
    <name type="synonym">Cyprinus rohita</name>
    <dbReference type="NCBI Taxonomy" id="84645"/>
    <lineage>
        <taxon>Eukaryota</taxon>
        <taxon>Metazoa</taxon>
        <taxon>Chordata</taxon>
        <taxon>Craniata</taxon>
        <taxon>Vertebrata</taxon>
        <taxon>Euteleostomi</taxon>
        <taxon>Actinopterygii</taxon>
        <taxon>Neopterygii</taxon>
        <taxon>Teleostei</taxon>
        <taxon>Ostariophysi</taxon>
        <taxon>Cypriniformes</taxon>
        <taxon>Cyprinidae</taxon>
        <taxon>Labeoninae</taxon>
        <taxon>Labeonini</taxon>
        <taxon>Labeo</taxon>
    </lineage>
</organism>
<gene>
    <name evidence="1" type="ORF">H4Q32_005319</name>
</gene>
<evidence type="ECO:0000313" key="1">
    <source>
        <dbReference type="EMBL" id="KAI2668573.1"/>
    </source>
</evidence>
<protein>
    <submittedName>
        <fullName evidence="1">Zinc finger CCCH domain-containing protein 7B</fullName>
    </submittedName>
</protein>
<name>A0ABQ8N0E0_LABRO</name>
<proteinExistence type="predicted"/>
<dbReference type="EMBL" id="JACTAM010000001">
    <property type="protein sequence ID" value="KAI2668573.1"/>
    <property type="molecule type" value="Genomic_DNA"/>
</dbReference>